<evidence type="ECO:0000313" key="19">
    <source>
        <dbReference type="Proteomes" id="UP000177383"/>
    </source>
</evidence>
<dbReference type="PANTHER" id="PTHR11070">
    <property type="entry name" value="UVRD / RECB / PCRA DNA HELICASE FAMILY MEMBER"/>
    <property type="match status" value="1"/>
</dbReference>
<protein>
    <recommendedName>
        <fullName evidence="13">DNA 3'-5' helicase</fullName>
        <ecNumber evidence="13">5.6.2.4</ecNumber>
    </recommendedName>
</protein>
<dbReference type="GO" id="GO:0005524">
    <property type="term" value="F:ATP binding"/>
    <property type="evidence" value="ECO:0007669"/>
    <property type="project" value="UniProtKB-UniRule"/>
</dbReference>
<keyword evidence="3 15" id="KW-0547">Nucleotide-binding</keyword>
<keyword evidence="7" id="KW-0269">Exonuclease</keyword>
<dbReference type="GO" id="GO:0004527">
    <property type="term" value="F:exonuclease activity"/>
    <property type="evidence" value="ECO:0007669"/>
    <property type="project" value="UniProtKB-KW"/>
</dbReference>
<keyword evidence="11" id="KW-0413">Isomerase</keyword>
<dbReference type="AlphaFoldDB" id="A0A1F5ZQH4"/>
<evidence type="ECO:0000256" key="10">
    <source>
        <dbReference type="ARBA" id="ARBA00023204"/>
    </source>
</evidence>
<evidence type="ECO:0000256" key="12">
    <source>
        <dbReference type="ARBA" id="ARBA00034617"/>
    </source>
</evidence>
<evidence type="ECO:0000256" key="11">
    <source>
        <dbReference type="ARBA" id="ARBA00023235"/>
    </source>
</evidence>
<evidence type="ECO:0000259" key="16">
    <source>
        <dbReference type="PROSITE" id="PS51198"/>
    </source>
</evidence>
<feature type="domain" description="UvrD-like helicase ATP-binding" evidence="16">
    <location>
        <begin position="7"/>
        <end position="308"/>
    </location>
</feature>
<evidence type="ECO:0000313" key="18">
    <source>
        <dbReference type="EMBL" id="OGG14756.1"/>
    </source>
</evidence>
<dbReference type="InterPro" id="IPR027417">
    <property type="entry name" value="P-loop_NTPase"/>
</dbReference>
<dbReference type="Gene3D" id="3.90.320.10">
    <property type="match status" value="1"/>
</dbReference>
<comment type="catalytic activity">
    <reaction evidence="12">
        <text>Couples ATP hydrolysis with the unwinding of duplex DNA by translocating in the 3'-5' direction.</text>
        <dbReference type="EC" id="5.6.2.4"/>
    </reaction>
</comment>
<dbReference type="CDD" id="cd17932">
    <property type="entry name" value="DEXQc_UvrD"/>
    <property type="match status" value="1"/>
</dbReference>
<dbReference type="PROSITE" id="PS51198">
    <property type="entry name" value="UVRD_HELICASE_ATP_BIND"/>
    <property type="match status" value="1"/>
</dbReference>
<keyword evidence="9" id="KW-0238">DNA-binding</keyword>
<evidence type="ECO:0000256" key="9">
    <source>
        <dbReference type="ARBA" id="ARBA00023125"/>
    </source>
</evidence>
<keyword evidence="2" id="KW-0540">Nuclease</keyword>
<evidence type="ECO:0000256" key="5">
    <source>
        <dbReference type="ARBA" id="ARBA00022801"/>
    </source>
</evidence>
<dbReference type="Pfam" id="PF00580">
    <property type="entry name" value="UvrD-helicase"/>
    <property type="match status" value="1"/>
</dbReference>
<evidence type="ECO:0000256" key="2">
    <source>
        <dbReference type="ARBA" id="ARBA00022722"/>
    </source>
</evidence>
<comment type="caution">
    <text evidence="18">The sequence shown here is derived from an EMBL/GenBank/DDBJ whole genome shotgun (WGS) entry which is preliminary data.</text>
</comment>
<dbReference type="PANTHER" id="PTHR11070:SF48">
    <property type="entry name" value="ATP-DEPENDENT HELICASE_NUCLEASE SUBUNIT A"/>
    <property type="match status" value="1"/>
</dbReference>
<dbReference type="PROSITE" id="PS51217">
    <property type="entry name" value="UVRD_HELICASE_CTER"/>
    <property type="match status" value="1"/>
</dbReference>
<evidence type="ECO:0000256" key="14">
    <source>
        <dbReference type="ARBA" id="ARBA00048988"/>
    </source>
</evidence>
<accession>A0A1F5ZQH4</accession>
<evidence type="ECO:0000256" key="3">
    <source>
        <dbReference type="ARBA" id="ARBA00022741"/>
    </source>
</evidence>
<dbReference type="Pfam" id="PF13361">
    <property type="entry name" value="UvrD_C"/>
    <property type="match status" value="1"/>
</dbReference>
<dbReference type="EC" id="5.6.2.4" evidence="13"/>
<keyword evidence="10" id="KW-0234">DNA repair</keyword>
<dbReference type="InterPro" id="IPR013986">
    <property type="entry name" value="DExx_box_DNA_helicase_dom_sf"/>
</dbReference>
<dbReference type="SUPFAM" id="SSF52980">
    <property type="entry name" value="Restriction endonuclease-like"/>
    <property type="match status" value="1"/>
</dbReference>
<feature type="binding site" evidence="15">
    <location>
        <begin position="28"/>
        <end position="35"/>
    </location>
    <ligand>
        <name>ATP</name>
        <dbReference type="ChEBI" id="CHEBI:30616"/>
    </ligand>
</feature>
<dbReference type="Proteomes" id="UP000177383">
    <property type="component" value="Unassembled WGS sequence"/>
</dbReference>
<dbReference type="Gene3D" id="3.40.50.300">
    <property type="entry name" value="P-loop containing nucleotide triphosphate hydrolases"/>
    <property type="match status" value="2"/>
</dbReference>
<gene>
    <name evidence="18" type="ORF">A2773_04035</name>
</gene>
<dbReference type="InterPro" id="IPR011604">
    <property type="entry name" value="PDDEXK-like_dom_sf"/>
</dbReference>
<evidence type="ECO:0000256" key="4">
    <source>
        <dbReference type="ARBA" id="ARBA00022763"/>
    </source>
</evidence>
<evidence type="ECO:0000256" key="6">
    <source>
        <dbReference type="ARBA" id="ARBA00022806"/>
    </source>
</evidence>
<comment type="catalytic activity">
    <reaction evidence="14">
        <text>ATP + H2O = ADP + phosphate + H(+)</text>
        <dbReference type="Rhea" id="RHEA:13065"/>
        <dbReference type="ChEBI" id="CHEBI:15377"/>
        <dbReference type="ChEBI" id="CHEBI:15378"/>
        <dbReference type="ChEBI" id="CHEBI:30616"/>
        <dbReference type="ChEBI" id="CHEBI:43474"/>
        <dbReference type="ChEBI" id="CHEBI:456216"/>
        <dbReference type="EC" id="5.6.2.4"/>
    </reaction>
</comment>
<feature type="domain" description="UvrD-like helicase C-terminal" evidence="17">
    <location>
        <begin position="309"/>
        <end position="614"/>
    </location>
</feature>
<dbReference type="GO" id="GO:0003677">
    <property type="term" value="F:DNA binding"/>
    <property type="evidence" value="ECO:0007669"/>
    <property type="project" value="UniProtKB-KW"/>
</dbReference>
<evidence type="ECO:0000256" key="15">
    <source>
        <dbReference type="PROSITE-ProRule" id="PRU00560"/>
    </source>
</evidence>
<dbReference type="EMBL" id="MFJE01000012">
    <property type="protein sequence ID" value="OGG14756.1"/>
    <property type="molecule type" value="Genomic_DNA"/>
</dbReference>
<dbReference type="GO" id="GO:0043138">
    <property type="term" value="F:3'-5' DNA helicase activity"/>
    <property type="evidence" value="ECO:0007669"/>
    <property type="project" value="UniProtKB-EC"/>
</dbReference>
<dbReference type="InterPro" id="IPR014016">
    <property type="entry name" value="UvrD-like_ATP-bd"/>
</dbReference>
<evidence type="ECO:0000256" key="8">
    <source>
        <dbReference type="ARBA" id="ARBA00022840"/>
    </source>
</evidence>
<name>A0A1F5ZQH4_9BACT</name>
<organism evidence="18 19">
    <name type="scientific">Candidatus Gottesmanbacteria bacterium RIFCSPHIGHO2_01_FULL_39_10</name>
    <dbReference type="NCBI Taxonomy" id="1798375"/>
    <lineage>
        <taxon>Bacteria</taxon>
        <taxon>Candidatus Gottesmaniibacteriota</taxon>
    </lineage>
</organism>
<dbReference type="InterPro" id="IPR014017">
    <property type="entry name" value="DNA_helicase_UvrD-like_C"/>
</dbReference>
<dbReference type="GO" id="GO:0000725">
    <property type="term" value="P:recombinational repair"/>
    <property type="evidence" value="ECO:0007669"/>
    <property type="project" value="TreeGrafter"/>
</dbReference>
<dbReference type="SUPFAM" id="SSF52540">
    <property type="entry name" value="P-loop containing nucleoside triphosphate hydrolases"/>
    <property type="match status" value="1"/>
</dbReference>
<dbReference type="STRING" id="1798375.A2773_04035"/>
<sequence length="986" mass="114329">MNRNLDHKLNKEQLEAVQHGEGPLLIIAGAGTGKTTVITERIKRLITQELAKPSQILALTFTQKAAREMEERVDILMPYGYTQMWISTFHSFCERVIRQEAIHIGLNPGFKLISDTDATLLLRKNLFQLDLDYFRPLGNPTKFIGGMLNHFSRLQDEDVSPKQYLVWAQSQKSKVKSQNEDEKLEIKKYLELAQAYEGYSKLKIKESLMDYGDLISNTLLLFRSRKNILKVYQDQFKFILVDEFQDTNIAQNELLLLLSSQNKNITAVADDDQSIYKFRGAAVSNVISFRKNFPKSKLVILIRNYRSTQEILDKSYRLIQHNNPDRLEVKEGINKKLLSAKSDRGELIKFLFHDRVENEADEVAKEIKKIKSQTKNNKGEEIYKWKDFAILIRANNQSEPFVRSFLRHGVPFQFLGPGQLFRQPEIKDLISYLRILHNFEDNISLYRVLSMQYFDLPAREIVTIANFCRKYNLSLFEGCEIVLGLRTIDNIQVPHISEDSHEKLEKIITMILRHLKLLVKETAGQLLYYFLEDTGMIKNILDFKFPLDEKKASNISKFFSKLKTFEAEHEDASVSVVLDWIMLSMELGESPLASDTDWAENDAVNILTIHSAKGLEFPVVFMVNLVSSRFPTIEKKEQIPIPLDLIKEELPQGDYHEQEERRLFYVGMTRAKERLYFTAASFYGEGKREKKVSPFVYEALGDDAVSSQIIKPANQLSILDWQKKEQLTDIPSRKLLLSYISYSQLDSFRLCPLHYKLHYVLHIPPPVSPALSFGASVHNALKDFYMQVNRKEKATKDTLLSLLDKNWIKEGYSDKKYELEMKKRGQKYLENYYKDEFNTKIKTLVVEQPFTTSLKLDGRIIKIGGKIDRIDDLGNGMIEIIDYKTGRQQTKRQVDTDLQLSLYALAASEIDEPPFGRKVEDVTLTLYYFDSQEKISTTRTKEALQQEKTRLWDWITKIETSDFKCSGNILCTTCEYKMFCGIYNTD</sequence>
<keyword evidence="5 15" id="KW-0378">Hydrolase</keyword>
<evidence type="ECO:0000259" key="17">
    <source>
        <dbReference type="PROSITE" id="PS51217"/>
    </source>
</evidence>
<evidence type="ECO:0000256" key="7">
    <source>
        <dbReference type="ARBA" id="ARBA00022839"/>
    </source>
</evidence>
<proteinExistence type="inferred from homology"/>
<keyword evidence="8 15" id="KW-0067">ATP-binding</keyword>
<dbReference type="GO" id="GO:0033202">
    <property type="term" value="C:DNA helicase complex"/>
    <property type="evidence" value="ECO:0007669"/>
    <property type="project" value="TreeGrafter"/>
</dbReference>
<dbReference type="Pfam" id="PF12705">
    <property type="entry name" value="PDDEXK_1"/>
    <property type="match status" value="1"/>
</dbReference>
<dbReference type="Gene3D" id="1.10.10.160">
    <property type="match status" value="1"/>
</dbReference>
<evidence type="ECO:0000256" key="1">
    <source>
        <dbReference type="ARBA" id="ARBA00009922"/>
    </source>
</evidence>
<dbReference type="GO" id="GO:0005829">
    <property type="term" value="C:cytosol"/>
    <property type="evidence" value="ECO:0007669"/>
    <property type="project" value="TreeGrafter"/>
</dbReference>
<dbReference type="InterPro" id="IPR038726">
    <property type="entry name" value="PDDEXK_AddAB-type"/>
</dbReference>
<evidence type="ECO:0000256" key="13">
    <source>
        <dbReference type="ARBA" id="ARBA00034808"/>
    </source>
</evidence>
<dbReference type="InterPro" id="IPR011335">
    <property type="entry name" value="Restrct_endonuc-II-like"/>
</dbReference>
<dbReference type="Gene3D" id="1.10.486.10">
    <property type="entry name" value="PCRA, domain 4"/>
    <property type="match status" value="1"/>
</dbReference>
<reference evidence="18 19" key="1">
    <citation type="journal article" date="2016" name="Nat. Commun.">
        <title>Thousands of microbial genomes shed light on interconnected biogeochemical processes in an aquifer system.</title>
        <authorList>
            <person name="Anantharaman K."/>
            <person name="Brown C.T."/>
            <person name="Hug L.A."/>
            <person name="Sharon I."/>
            <person name="Castelle C.J."/>
            <person name="Probst A.J."/>
            <person name="Thomas B.C."/>
            <person name="Singh A."/>
            <person name="Wilkins M.J."/>
            <person name="Karaoz U."/>
            <person name="Brodie E.L."/>
            <person name="Williams K.H."/>
            <person name="Hubbard S.S."/>
            <person name="Banfield J.F."/>
        </authorList>
    </citation>
    <scope>NUCLEOTIDE SEQUENCE [LARGE SCALE GENOMIC DNA]</scope>
</reference>
<dbReference type="InterPro" id="IPR000212">
    <property type="entry name" value="DNA_helicase_UvrD/REP"/>
</dbReference>
<keyword evidence="6 15" id="KW-0347">Helicase</keyword>
<comment type="similarity">
    <text evidence="1">Belongs to the helicase family. UvrD subfamily.</text>
</comment>
<keyword evidence="4" id="KW-0227">DNA damage</keyword>